<keyword evidence="2" id="KW-0732">Signal</keyword>
<sequence>MGTMFICVCILACFQISSVLSDSVIVSSLRGGQTNLTIMDVNVTGGSLSIIQSESFLKPQILTDIAIDPISGTLFGFDFRYGNILQYPGFGRSGASVTGSVVHKGLTRNTLVKIAVDWVSQNIYWVDPGFRWIGIQSVSNQTKHTIILHDGFTYPVSLAVDPIHRVLFWGDGSSSPKIERSSLDGGNRRTIVSQGIIFPTAMTVDVDNEQLIWLDLTRDTVEMAAQDGTARRILRRLSHIYLSHVDVFKDTQPTIISLGVDWRDGNLYWSEGQTDGRIIVHSRQERATVPLIDSGLSMPRELTLKMFWISGDVGIVQIERANMDGTNREIIVNSSSVRAPLGLAIDTLTDIIMFWTDHGFADGTSSEVLAANMDGSQRRVINSNMGWANGLTIDTTGKFLYIADGKTDTISKCNYNGICSAFFSDAGAQLMDIKLLENSLYYTAWNRV</sequence>
<reference evidence="3" key="1">
    <citation type="submission" date="2022-11" db="EMBL/GenBank/DDBJ databases">
        <title>Centuries of genome instability and evolution in soft-shell clam transmissible cancer (bioRxiv).</title>
        <authorList>
            <person name="Hart S.F.M."/>
            <person name="Yonemitsu M.A."/>
            <person name="Giersch R.M."/>
            <person name="Beal B.F."/>
            <person name="Arriagada G."/>
            <person name="Davis B.W."/>
            <person name="Ostrander E.A."/>
            <person name="Goff S.P."/>
            <person name="Metzger M.J."/>
        </authorList>
    </citation>
    <scope>NUCLEOTIDE SEQUENCE</scope>
    <source>
        <strain evidence="3">MELC-2E11</strain>
        <tissue evidence="3">Siphon/mantle</tissue>
    </source>
</reference>
<evidence type="ECO:0000313" key="3">
    <source>
        <dbReference type="EMBL" id="WAQ97934.1"/>
    </source>
</evidence>
<evidence type="ECO:0000313" key="4">
    <source>
        <dbReference type="Proteomes" id="UP001164746"/>
    </source>
</evidence>
<dbReference type="PROSITE" id="PS51120">
    <property type="entry name" value="LDLRB"/>
    <property type="match status" value="3"/>
</dbReference>
<proteinExistence type="predicted"/>
<protein>
    <submittedName>
        <fullName evidence="3">LRP6-like protein</fullName>
    </submittedName>
</protein>
<feature type="chain" id="PRO_5047155282" evidence="2">
    <location>
        <begin position="22"/>
        <end position="448"/>
    </location>
</feature>
<dbReference type="InterPro" id="IPR000033">
    <property type="entry name" value="LDLR_classB_rpt"/>
</dbReference>
<evidence type="ECO:0000256" key="1">
    <source>
        <dbReference type="PROSITE-ProRule" id="PRU00461"/>
    </source>
</evidence>
<organism evidence="3 4">
    <name type="scientific">Mya arenaria</name>
    <name type="common">Soft-shell clam</name>
    <dbReference type="NCBI Taxonomy" id="6604"/>
    <lineage>
        <taxon>Eukaryota</taxon>
        <taxon>Metazoa</taxon>
        <taxon>Spiralia</taxon>
        <taxon>Lophotrochozoa</taxon>
        <taxon>Mollusca</taxon>
        <taxon>Bivalvia</taxon>
        <taxon>Autobranchia</taxon>
        <taxon>Heteroconchia</taxon>
        <taxon>Euheterodonta</taxon>
        <taxon>Imparidentia</taxon>
        <taxon>Neoheterodontei</taxon>
        <taxon>Myida</taxon>
        <taxon>Myoidea</taxon>
        <taxon>Myidae</taxon>
        <taxon>Mya</taxon>
    </lineage>
</organism>
<dbReference type="Pfam" id="PF00058">
    <property type="entry name" value="Ldl_recept_b"/>
    <property type="match status" value="1"/>
</dbReference>
<dbReference type="SMART" id="SM00135">
    <property type="entry name" value="LY"/>
    <property type="match status" value="7"/>
</dbReference>
<feature type="signal peptide" evidence="2">
    <location>
        <begin position="1"/>
        <end position="21"/>
    </location>
</feature>
<keyword evidence="4" id="KW-1185">Reference proteome</keyword>
<feature type="repeat" description="LDL-receptor class B" evidence="1">
    <location>
        <begin position="165"/>
        <end position="208"/>
    </location>
</feature>
<dbReference type="PANTHER" id="PTHR46513">
    <property type="entry name" value="VITELLOGENIN RECEPTOR-LIKE PROTEIN-RELATED-RELATED"/>
    <property type="match status" value="1"/>
</dbReference>
<gene>
    <name evidence="3" type="ORF">MAR_022307</name>
</gene>
<dbReference type="Proteomes" id="UP001164746">
    <property type="component" value="Chromosome 3"/>
</dbReference>
<name>A0ABY7DJQ6_MYAAR</name>
<dbReference type="InterPro" id="IPR050778">
    <property type="entry name" value="Cueball_EGF_LRP_Nidogen"/>
</dbReference>
<dbReference type="Gene3D" id="2.120.10.30">
    <property type="entry name" value="TolB, C-terminal domain"/>
    <property type="match status" value="3"/>
</dbReference>
<dbReference type="EMBL" id="CP111014">
    <property type="protein sequence ID" value="WAQ97934.1"/>
    <property type="molecule type" value="Genomic_DNA"/>
</dbReference>
<evidence type="ECO:0000256" key="2">
    <source>
        <dbReference type="SAM" id="SignalP"/>
    </source>
</evidence>
<dbReference type="InterPro" id="IPR011042">
    <property type="entry name" value="6-blade_b-propeller_TolB-like"/>
</dbReference>
<accession>A0ABY7DJQ6</accession>
<feature type="repeat" description="LDL-receptor class B" evidence="1">
    <location>
        <begin position="121"/>
        <end position="164"/>
    </location>
</feature>
<feature type="repeat" description="LDL-receptor class B" evidence="1">
    <location>
        <begin position="304"/>
        <end position="349"/>
    </location>
</feature>
<dbReference type="SUPFAM" id="SSF63825">
    <property type="entry name" value="YWTD domain"/>
    <property type="match status" value="2"/>
</dbReference>